<dbReference type="Pfam" id="PF22939">
    <property type="entry name" value="WHD_GPIID"/>
    <property type="match status" value="1"/>
</dbReference>
<dbReference type="Pfam" id="PF12796">
    <property type="entry name" value="Ank_2"/>
    <property type="match status" value="3"/>
</dbReference>
<name>A0A8K0R9C6_9PLEO</name>
<dbReference type="SUPFAM" id="SSF57850">
    <property type="entry name" value="RING/U-box"/>
    <property type="match status" value="1"/>
</dbReference>
<dbReference type="InterPro" id="IPR056884">
    <property type="entry name" value="NPHP3-like_N"/>
</dbReference>
<dbReference type="InterPro" id="IPR002110">
    <property type="entry name" value="Ankyrin_rpt"/>
</dbReference>
<evidence type="ECO:0000256" key="2">
    <source>
        <dbReference type="PROSITE-ProRule" id="PRU00023"/>
    </source>
</evidence>
<dbReference type="Gene3D" id="1.25.40.20">
    <property type="entry name" value="Ankyrin repeat-containing domain"/>
    <property type="match status" value="2"/>
</dbReference>
<keyword evidence="6" id="KW-1185">Reference proteome</keyword>
<sequence length="1013" mass="112367">MARQKKGYSKLSFCGKQAAADGIEHFWVDTCSIDKSSSAELSEAINSMFKWYRNSERCYVYLTDVATDAAREAQSGSQWEHDFRKSRWFTRGWTLQELLAPKVVQFFSRDGHALGDKASLTHILHDITGIRVDALQGGSLYTFSIDERLSWSDNRITKREEDAAYCLLGLFDVYMPPIYGEGREKAFARLKREFPVITLAREASWGKIRHWLSPPDPATNFQQALKQRQADTGSWLLESKQYEAWMSSAPSFLWLYGIPGSGKTVLSSTILQCVKAICQNDINSAVTYFYFDFNDSQKQYTESMLRSMVDQLAQQSTDLPSCLNDIRRERDLESFLEDLGDLENSICLTSKVVDNDIKKYVRYRLADDKTLSKWGKDEILKAEIEAALMQGSQGMFRWAVCQLDLLRKCRNRALLRKSLATLPPTLDKTYEAILTNISEDDSMYAMRILRWLTFADRPFTLDAIAEVIAIDVNREPCFDKEEILEDPLEVLDICSGLVRIATEVVDDEIGLTRQVVTLAHYSVKEYLMSERIHFGPAAQYGLHLNLGHTYHNWIRIRECDVGQSWEDPILRELIPGGPLPLYYAALFGIPELVKLLIDRGDDVNGASGLYGTAYGTALQAAASEGIEEVVLLLLANGADIDVSSSFHGSALQAASKYGHEQIVSVLLDNGADVNTCGGLHGSALGSASMYNRATIVKRLLDAGADVTITDFRGRPPLMYAAQMGYFDIVKELVQHGANVEAVDEGGYTPLLCASERGHLEIVSFFIDCGAKLSVKNSNGLALLASASMSGCTKVVEMLLNEGVDITTTYSGGWTPFIAAASGGHFDVVKLFLDRPGTCVNSVNGHRRTALFCATMNDHISIVELLLLKGADPTLQDVYGESAMSQAASRGCNAALERFLAVPADKSGRTPLTIALRNGHSSMKELLLSEDTEDFKSDLDDDDSIGVVNHQSEILCDICTRGVPDAEPHYHCSKCAHGDWDICEDCRKAGLTCMDATHELSKRTKEHGVWVDVP</sequence>
<dbReference type="EMBL" id="JAGMVJ010000006">
    <property type="protein sequence ID" value="KAH7089729.1"/>
    <property type="molecule type" value="Genomic_DNA"/>
</dbReference>
<dbReference type="InterPro" id="IPR054471">
    <property type="entry name" value="GPIID_WHD"/>
</dbReference>
<evidence type="ECO:0000259" key="3">
    <source>
        <dbReference type="Pfam" id="PF22939"/>
    </source>
</evidence>
<protein>
    <submittedName>
        <fullName evidence="5">Vegetative incompatibility protein HET-E-1</fullName>
    </submittedName>
</protein>
<feature type="domain" description="Nephrocystin 3-like N-terminal" evidence="4">
    <location>
        <begin position="231"/>
        <end position="329"/>
    </location>
</feature>
<dbReference type="SUPFAM" id="SSF48403">
    <property type="entry name" value="Ankyrin repeat"/>
    <property type="match status" value="1"/>
</dbReference>
<feature type="repeat" description="ANK" evidence="2">
    <location>
        <begin position="576"/>
        <end position="608"/>
    </location>
</feature>
<dbReference type="OrthoDB" id="1577640at2759"/>
<dbReference type="PANTHER" id="PTHR10622:SF13">
    <property type="entry name" value="NACHT DOMAIN-CONTAINING PROTEIN"/>
    <property type="match status" value="1"/>
</dbReference>
<dbReference type="SUPFAM" id="SSF52540">
    <property type="entry name" value="P-loop containing nucleoside triphosphate hydrolases"/>
    <property type="match status" value="1"/>
</dbReference>
<reference evidence="5" key="1">
    <citation type="journal article" date="2021" name="Nat. Commun.">
        <title>Genetic determinants of endophytism in the Arabidopsis root mycobiome.</title>
        <authorList>
            <person name="Mesny F."/>
            <person name="Miyauchi S."/>
            <person name="Thiergart T."/>
            <person name="Pickel B."/>
            <person name="Atanasova L."/>
            <person name="Karlsson M."/>
            <person name="Huettel B."/>
            <person name="Barry K.W."/>
            <person name="Haridas S."/>
            <person name="Chen C."/>
            <person name="Bauer D."/>
            <person name="Andreopoulos W."/>
            <person name="Pangilinan J."/>
            <person name="LaButti K."/>
            <person name="Riley R."/>
            <person name="Lipzen A."/>
            <person name="Clum A."/>
            <person name="Drula E."/>
            <person name="Henrissat B."/>
            <person name="Kohler A."/>
            <person name="Grigoriev I.V."/>
            <person name="Martin F.M."/>
            <person name="Hacquard S."/>
        </authorList>
    </citation>
    <scope>NUCLEOTIDE SEQUENCE</scope>
    <source>
        <strain evidence="5">MPI-SDFR-AT-0120</strain>
    </source>
</reference>
<dbReference type="InterPro" id="IPR036770">
    <property type="entry name" value="Ankyrin_rpt-contain_sf"/>
</dbReference>
<keyword evidence="2" id="KW-0040">ANK repeat</keyword>
<proteinExistence type="predicted"/>
<dbReference type="Pfam" id="PF24883">
    <property type="entry name" value="NPHP3_N"/>
    <property type="match status" value="1"/>
</dbReference>
<dbReference type="PRINTS" id="PR01415">
    <property type="entry name" value="ANKYRIN"/>
</dbReference>
<evidence type="ECO:0000313" key="6">
    <source>
        <dbReference type="Proteomes" id="UP000813461"/>
    </source>
</evidence>
<dbReference type="InterPro" id="IPR027417">
    <property type="entry name" value="P-loop_NTPase"/>
</dbReference>
<comment type="caution">
    <text evidence="5">The sequence shown here is derived from an EMBL/GenBank/DDBJ whole genome shotgun (WGS) entry which is preliminary data.</text>
</comment>
<dbReference type="PROSITE" id="PS50088">
    <property type="entry name" value="ANK_REPEAT"/>
    <property type="match status" value="7"/>
</dbReference>
<dbReference type="Gene3D" id="3.40.50.300">
    <property type="entry name" value="P-loop containing nucleotide triphosphate hydrolases"/>
    <property type="match status" value="1"/>
</dbReference>
<evidence type="ECO:0000313" key="5">
    <source>
        <dbReference type="EMBL" id="KAH7089729.1"/>
    </source>
</evidence>
<feature type="repeat" description="ANK" evidence="2">
    <location>
        <begin position="646"/>
        <end position="678"/>
    </location>
</feature>
<feature type="repeat" description="ANK" evidence="2">
    <location>
        <begin position="712"/>
        <end position="744"/>
    </location>
</feature>
<feature type="repeat" description="ANK" evidence="2">
    <location>
        <begin position="845"/>
        <end position="877"/>
    </location>
</feature>
<dbReference type="Proteomes" id="UP000813461">
    <property type="component" value="Unassembled WGS sequence"/>
</dbReference>
<dbReference type="AlphaFoldDB" id="A0A8K0R9C6"/>
<feature type="domain" description="GPI inositol-deacylase winged helix" evidence="3">
    <location>
        <begin position="444"/>
        <end position="531"/>
    </location>
</feature>
<dbReference type="PROSITE" id="PS50297">
    <property type="entry name" value="ANK_REP_REGION"/>
    <property type="match status" value="6"/>
</dbReference>
<dbReference type="PANTHER" id="PTHR10622">
    <property type="entry name" value="HET DOMAIN-CONTAINING PROTEIN"/>
    <property type="match status" value="1"/>
</dbReference>
<feature type="repeat" description="ANK" evidence="2">
    <location>
        <begin position="778"/>
        <end position="810"/>
    </location>
</feature>
<evidence type="ECO:0000256" key="1">
    <source>
        <dbReference type="ARBA" id="ARBA00022737"/>
    </source>
</evidence>
<gene>
    <name evidence="5" type="ORF">FB567DRAFT_559189</name>
</gene>
<dbReference type="SMART" id="SM00248">
    <property type="entry name" value="ANK"/>
    <property type="match status" value="10"/>
</dbReference>
<evidence type="ECO:0000259" key="4">
    <source>
        <dbReference type="Pfam" id="PF24883"/>
    </source>
</evidence>
<feature type="repeat" description="ANK" evidence="2">
    <location>
        <begin position="613"/>
        <end position="645"/>
    </location>
</feature>
<organism evidence="5 6">
    <name type="scientific">Paraphoma chrysanthemicola</name>
    <dbReference type="NCBI Taxonomy" id="798071"/>
    <lineage>
        <taxon>Eukaryota</taxon>
        <taxon>Fungi</taxon>
        <taxon>Dikarya</taxon>
        <taxon>Ascomycota</taxon>
        <taxon>Pezizomycotina</taxon>
        <taxon>Dothideomycetes</taxon>
        <taxon>Pleosporomycetidae</taxon>
        <taxon>Pleosporales</taxon>
        <taxon>Pleosporineae</taxon>
        <taxon>Phaeosphaeriaceae</taxon>
        <taxon>Paraphoma</taxon>
    </lineage>
</organism>
<accession>A0A8K0R9C6</accession>
<keyword evidence="1" id="KW-0677">Repeat</keyword>
<feature type="repeat" description="ANK" evidence="2">
    <location>
        <begin position="745"/>
        <end position="777"/>
    </location>
</feature>